<evidence type="ECO:0000256" key="1">
    <source>
        <dbReference type="ARBA" id="ARBA00004502"/>
    </source>
</evidence>
<dbReference type="GO" id="GO:0004467">
    <property type="term" value="F:long-chain fatty acid-CoA ligase activity"/>
    <property type="evidence" value="ECO:0007669"/>
    <property type="project" value="TreeGrafter"/>
</dbReference>
<evidence type="ECO:0000256" key="3">
    <source>
        <dbReference type="ARBA" id="ARBA00004651"/>
    </source>
</evidence>
<evidence type="ECO:0000256" key="5">
    <source>
        <dbReference type="ARBA" id="ARBA00022448"/>
    </source>
</evidence>
<dbReference type="GO" id="GO:0005324">
    <property type="term" value="F:long-chain fatty acid transmembrane transporter activity"/>
    <property type="evidence" value="ECO:0007669"/>
    <property type="project" value="TreeGrafter"/>
</dbReference>
<comment type="similarity">
    <text evidence="4">Belongs to the ATP-dependent AMP-binding enzyme family.</text>
</comment>
<dbReference type="Pfam" id="PF13193">
    <property type="entry name" value="AMP-binding_C"/>
    <property type="match status" value="1"/>
</dbReference>
<dbReference type="EMBL" id="KV441386">
    <property type="protein sequence ID" value="OAF62928.1"/>
    <property type="molecule type" value="Genomic_DNA"/>
</dbReference>
<feature type="domain" description="AMP-binding enzyme C-terminal" evidence="21">
    <location>
        <begin position="495"/>
        <end position="565"/>
    </location>
</feature>
<evidence type="ECO:0000256" key="6">
    <source>
        <dbReference type="ARBA" id="ARBA00022475"/>
    </source>
</evidence>
<dbReference type="FunFam" id="3.30.300.30:FF:000002">
    <property type="entry name" value="Long-chain fatty acid transport protein 1"/>
    <property type="match status" value="1"/>
</dbReference>
<evidence type="ECO:0000256" key="14">
    <source>
        <dbReference type="ARBA" id="ARBA00023136"/>
    </source>
</evidence>
<comment type="function">
    <text evidence="17">Acyl-CoA synthetase required for both the import of long chain fatty acids (LCFAs) (C14-C18) and the activation very long chain fatty acids (VLCFAs) (C20-C26) by esterification of the fatty acids into metabolically active CoA-thioesters for subsequent degradation or incorporation into phospholipids. The transport and fatty acyl-CoA synthetase activities are genetically separable and are thus independent activities. Esterifies VLCFAs in the peroxisome matrix. The VLCFAs are actively transported into peroxisomes by a PXA1-PXA2 heterodimeric transporter in the peroxisomal membrane.</text>
</comment>
<evidence type="ECO:0000256" key="2">
    <source>
        <dbReference type="ARBA" id="ARBA00004585"/>
    </source>
</evidence>
<accession>A0A177ALK0</accession>
<organism evidence="22">
    <name type="scientific">Pseudogymnoascus destructans</name>
    <dbReference type="NCBI Taxonomy" id="655981"/>
    <lineage>
        <taxon>Eukaryota</taxon>
        <taxon>Fungi</taxon>
        <taxon>Dikarya</taxon>
        <taxon>Ascomycota</taxon>
        <taxon>Pezizomycotina</taxon>
        <taxon>Leotiomycetes</taxon>
        <taxon>Thelebolales</taxon>
        <taxon>Thelebolaceae</taxon>
        <taxon>Pseudogymnoascus</taxon>
    </lineage>
</organism>
<reference evidence="22" key="1">
    <citation type="submission" date="2016-03" db="EMBL/GenBank/DDBJ databases">
        <title>Updated assembly of Pseudogymnoascus destructans, the fungus causing white-nose syndrome of bats.</title>
        <authorList>
            <person name="Palmer J.M."/>
            <person name="Drees K.P."/>
            <person name="Foster J.T."/>
            <person name="Lindner D.L."/>
        </authorList>
    </citation>
    <scope>NUCLEOTIDE SEQUENCE [LARGE SCALE GENOMIC DNA]</scope>
    <source>
        <strain evidence="22">20631-21</strain>
    </source>
</reference>
<keyword evidence="14" id="KW-0472">Membrane</keyword>
<evidence type="ECO:0000256" key="4">
    <source>
        <dbReference type="ARBA" id="ARBA00006432"/>
    </source>
</evidence>
<evidence type="ECO:0000256" key="10">
    <source>
        <dbReference type="ARBA" id="ARBA00022741"/>
    </source>
</evidence>
<dbReference type="RefSeq" id="XP_024328198.1">
    <property type="nucleotide sequence ID" value="XM_024463754.1"/>
</dbReference>
<evidence type="ECO:0000313" key="22">
    <source>
        <dbReference type="EMBL" id="OAF62928.1"/>
    </source>
</evidence>
<evidence type="ECO:0000256" key="19">
    <source>
        <dbReference type="ARBA" id="ARBA00078285"/>
    </source>
</evidence>
<dbReference type="Proteomes" id="UP000077154">
    <property type="component" value="Unassembled WGS sequence"/>
</dbReference>
<dbReference type="PANTHER" id="PTHR43107">
    <property type="entry name" value="LONG-CHAIN FATTY ACID TRANSPORT PROTEIN"/>
    <property type="match status" value="1"/>
</dbReference>
<gene>
    <name evidence="22" type="ORF">VC83_00057</name>
</gene>
<keyword evidence="8" id="KW-0551">Lipid droplet</keyword>
<comment type="catalytic activity">
    <reaction evidence="16">
        <text>a very long-chain fatty acid + ATP + CoA = a very long-chain fatty acyl-CoA + AMP + diphosphate</text>
        <dbReference type="Rhea" id="RHEA:54536"/>
        <dbReference type="ChEBI" id="CHEBI:30616"/>
        <dbReference type="ChEBI" id="CHEBI:33019"/>
        <dbReference type="ChEBI" id="CHEBI:57287"/>
        <dbReference type="ChEBI" id="CHEBI:58950"/>
        <dbReference type="ChEBI" id="CHEBI:138261"/>
        <dbReference type="ChEBI" id="CHEBI:456215"/>
    </reaction>
</comment>
<dbReference type="GeneID" id="36283156"/>
<dbReference type="InterPro" id="IPR045851">
    <property type="entry name" value="AMP-bd_C_sf"/>
</dbReference>
<keyword evidence="7" id="KW-0436">Ligase</keyword>
<name>A0A177ALK0_9PEZI</name>
<evidence type="ECO:0000259" key="21">
    <source>
        <dbReference type="Pfam" id="PF13193"/>
    </source>
</evidence>
<keyword evidence="11" id="KW-0067">ATP-binding</keyword>
<dbReference type="OrthoDB" id="10253869at2759"/>
<evidence type="ECO:0000256" key="13">
    <source>
        <dbReference type="ARBA" id="ARBA00023055"/>
    </source>
</evidence>
<evidence type="ECO:0000256" key="16">
    <source>
        <dbReference type="ARBA" id="ARBA00051585"/>
    </source>
</evidence>
<keyword evidence="6" id="KW-1003">Cell membrane</keyword>
<evidence type="ECO:0000256" key="17">
    <source>
        <dbReference type="ARBA" id="ARBA00060276"/>
    </source>
</evidence>
<evidence type="ECO:0000256" key="8">
    <source>
        <dbReference type="ARBA" id="ARBA00022677"/>
    </source>
</evidence>
<evidence type="ECO:0000256" key="7">
    <source>
        <dbReference type="ARBA" id="ARBA00022598"/>
    </source>
</evidence>
<dbReference type="GO" id="GO:0005778">
    <property type="term" value="C:peroxisomal membrane"/>
    <property type="evidence" value="ECO:0007669"/>
    <property type="project" value="UniProtKB-SubCell"/>
</dbReference>
<dbReference type="GO" id="GO:0044539">
    <property type="term" value="P:long-chain fatty acid import into cell"/>
    <property type="evidence" value="ECO:0007669"/>
    <property type="project" value="TreeGrafter"/>
</dbReference>
<keyword evidence="15" id="KW-0576">Peroxisome</keyword>
<keyword evidence="9" id="KW-0812">Transmembrane</keyword>
<dbReference type="Gene3D" id="3.30.300.30">
    <property type="match status" value="1"/>
</dbReference>
<dbReference type="VEuPathDB" id="FungiDB:GMDG_02818"/>
<keyword evidence="10" id="KW-0547">Nucleotide-binding</keyword>
<dbReference type="GO" id="GO:0009898">
    <property type="term" value="C:cytoplasmic side of plasma membrane"/>
    <property type="evidence" value="ECO:0007669"/>
    <property type="project" value="TreeGrafter"/>
</dbReference>
<protein>
    <recommendedName>
        <fullName evidence="18">Very long-chain fatty acid transport protein</fullName>
    </recommendedName>
    <alternativeName>
        <fullName evidence="19">Very-long-chain acyl-CoA synthetase</fullName>
    </alternativeName>
</protein>
<keyword evidence="12" id="KW-1133">Transmembrane helix</keyword>
<dbReference type="eggNOG" id="KOG1179">
    <property type="taxonomic scope" value="Eukaryota"/>
</dbReference>
<dbReference type="GO" id="GO:0005811">
    <property type="term" value="C:lipid droplet"/>
    <property type="evidence" value="ECO:0007669"/>
    <property type="project" value="UniProtKB-SubCell"/>
</dbReference>
<dbReference type="InterPro" id="IPR020845">
    <property type="entry name" value="AMP-binding_CS"/>
</dbReference>
<dbReference type="GO" id="GO:0005524">
    <property type="term" value="F:ATP binding"/>
    <property type="evidence" value="ECO:0007669"/>
    <property type="project" value="UniProtKB-KW"/>
</dbReference>
<dbReference type="PROSITE" id="PS00455">
    <property type="entry name" value="AMP_BINDING"/>
    <property type="match status" value="1"/>
</dbReference>
<dbReference type="Gene3D" id="3.40.50.12780">
    <property type="entry name" value="N-terminal domain of ligase-like"/>
    <property type="match status" value="1"/>
</dbReference>
<dbReference type="SUPFAM" id="SSF56801">
    <property type="entry name" value="Acetyl-CoA synthetase-like"/>
    <property type="match status" value="1"/>
</dbReference>
<dbReference type="Pfam" id="PF00501">
    <property type="entry name" value="AMP-binding"/>
    <property type="match status" value="1"/>
</dbReference>
<sequence length="623" mass="69253">MAFAAAAAVVAGTTAAAMYIDAKTGIGADITALKGFKRGGQIWDEAVAKKQASLYYLWEESALRKGNEECIWSREGCYTWTQAYDRVHQYAQWFLAEGVKPKDLVGVYLQNSPEFMLIWLALWSVGAAPALINYNLAGEALVHCLKISGATILLVDADEALQARINESKSVIEGQLNMRCVNLEDVKSVIVTLPAQRPGNELRDNVEGSDPMCLLYTSGTTGLPKGCQFNIDRMYMVCLQRKAGIAWTVDSDRWYDCMPFYHGTGGCAALNVLCNGITLCVGKKFSTSQFWVDVRDSRSTWITYVGETARYLLAAPPSPLDLQNEVRGMNGNGLRPDVWIKFRDRFGITEIIEFFNSTEGVFGLVNHCRGDYLATSVGHHGILRRHLLRDTFVPVRGDTGTGDLLRDPKTGFAIREPYDVGGEVLVAVPSEEAFQGYHNNPAATEKKFIRDVFQKGDLWYRSGDALRRTDDGRWFFLDRLGDTFRWKGENVSTAEVSEVIGRFPGVVEANVYGVQLPNHDGRAGCAAIYIDPAARGSFDYAALLQHTRTHLPKYAVPIFLRIVQNMTPIHNNKQNKVPLRDEGVDPAKVYKGDEIVWTEAGGKTYQPFTPSHWDSLNSGKARL</sequence>
<evidence type="ECO:0000256" key="9">
    <source>
        <dbReference type="ARBA" id="ARBA00022692"/>
    </source>
</evidence>
<dbReference type="InterPro" id="IPR000873">
    <property type="entry name" value="AMP-dep_synth/lig_dom"/>
</dbReference>
<proteinExistence type="inferred from homology"/>
<evidence type="ECO:0000259" key="20">
    <source>
        <dbReference type="Pfam" id="PF00501"/>
    </source>
</evidence>
<dbReference type="FunFam" id="3.40.50.12780:FF:000019">
    <property type="entry name" value="Long-chain fatty acid transporter"/>
    <property type="match status" value="1"/>
</dbReference>
<keyword evidence="13" id="KW-0445">Lipid transport</keyword>
<dbReference type="InterPro" id="IPR042099">
    <property type="entry name" value="ANL_N_sf"/>
</dbReference>
<evidence type="ECO:0000256" key="18">
    <source>
        <dbReference type="ARBA" id="ARBA00068795"/>
    </source>
</evidence>
<evidence type="ECO:0000256" key="11">
    <source>
        <dbReference type="ARBA" id="ARBA00022840"/>
    </source>
</evidence>
<feature type="domain" description="AMP-dependent synthetase/ligase" evidence="20">
    <location>
        <begin position="59"/>
        <end position="382"/>
    </location>
</feature>
<comment type="subcellular location">
    <subcellularLocation>
        <location evidence="3">Cell membrane</location>
        <topology evidence="3">Multi-pass membrane protein</topology>
    </subcellularLocation>
    <subcellularLocation>
        <location evidence="1">Lipid droplet</location>
    </subcellularLocation>
    <subcellularLocation>
        <location evidence="2">Peroxisome membrane</location>
        <topology evidence="2">Multi-pass membrane protein</topology>
    </subcellularLocation>
</comment>
<dbReference type="AlphaFoldDB" id="A0A177ALK0"/>
<dbReference type="InterPro" id="IPR025110">
    <property type="entry name" value="AMP-bd_C"/>
</dbReference>
<keyword evidence="5" id="KW-0813">Transport</keyword>
<evidence type="ECO:0000256" key="15">
    <source>
        <dbReference type="ARBA" id="ARBA00023140"/>
    </source>
</evidence>
<evidence type="ECO:0000256" key="12">
    <source>
        <dbReference type="ARBA" id="ARBA00022989"/>
    </source>
</evidence>
<dbReference type="PANTHER" id="PTHR43107:SF6">
    <property type="entry name" value="ACYL-COA SYNTHETASE FAMILY PROTEIN (CEFD1), PUTATIVE (AFU_ORTHOLOGUE AFUA_6G03630)-RELATED"/>
    <property type="match status" value="1"/>
</dbReference>